<evidence type="ECO:0000313" key="3">
    <source>
        <dbReference type="Proteomes" id="UP000054454"/>
    </source>
</evidence>
<gene>
    <name evidence="2" type="ORF">T552_04064</name>
</gene>
<keyword evidence="1" id="KW-0812">Transmembrane</keyword>
<organism evidence="2 3">
    <name type="scientific">Pneumocystis carinii (strain B80)</name>
    <name type="common">Rat pneumocystis pneumonia agent</name>
    <name type="synonym">Pneumocystis carinii f. sp. carinii</name>
    <dbReference type="NCBI Taxonomy" id="1408658"/>
    <lineage>
        <taxon>Eukaryota</taxon>
        <taxon>Fungi</taxon>
        <taxon>Dikarya</taxon>
        <taxon>Ascomycota</taxon>
        <taxon>Taphrinomycotina</taxon>
        <taxon>Pneumocystomycetes</taxon>
        <taxon>Pneumocystaceae</taxon>
        <taxon>Pneumocystis</taxon>
    </lineage>
</organism>
<proteinExistence type="predicted"/>
<dbReference type="GeneID" id="28938318"/>
<name>A0A0W4ZQF0_PNEC8</name>
<reference evidence="3" key="1">
    <citation type="journal article" date="2016" name="Nat. Commun.">
        <title>Genome analysis of three Pneumocystis species reveals adaptation mechanisms to life exclusively in mammalian hosts.</title>
        <authorList>
            <person name="Ma L."/>
            <person name="Chen Z."/>
            <person name="Huang D.W."/>
            <person name="Kutty G."/>
            <person name="Ishihara M."/>
            <person name="Wang H."/>
            <person name="Abouelleil A."/>
            <person name="Bishop L."/>
            <person name="Davey E."/>
            <person name="Deng R."/>
            <person name="Deng X."/>
            <person name="Fan L."/>
            <person name="Fantoni G."/>
            <person name="Fitzgerald M."/>
            <person name="Gogineni E."/>
            <person name="Goldberg J.M."/>
            <person name="Handley G."/>
            <person name="Hu X."/>
            <person name="Huber C."/>
            <person name="Jiao X."/>
            <person name="Jones K."/>
            <person name="Levin J.Z."/>
            <person name="Liu Y."/>
            <person name="Macdonald P."/>
            <person name="Melnikov A."/>
            <person name="Raley C."/>
            <person name="Sassi M."/>
            <person name="Sherman B.T."/>
            <person name="Song X."/>
            <person name="Sykes S."/>
            <person name="Tran B."/>
            <person name="Walsh L."/>
            <person name="Xia Y."/>
            <person name="Yang J."/>
            <person name="Young S."/>
            <person name="Zeng Q."/>
            <person name="Zheng X."/>
            <person name="Stephens R."/>
            <person name="Nusbaum C."/>
            <person name="Birren B.W."/>
            <person name="Azadi P."/>
            <person name="Lempicki R.A."/>
            <person name="Cuomo C.A."/>
            <person name="Kovacs J.A."/>
        </authorList>
    </citation>
    <scope>NUCLEOTIDE SEQUENCE [LARGE SCALE GENOMIC DNA]</scope>
    <source>
        <strain evidence="3">B80</strain>
    </source>
</reference>
<sequence>MCAEDTVFLYEIYFEKKLNFLNNSLKITFTEDKKRQDLLIIELGSVKKIKKIQQKLLSFVILKSIIDIYLALSHFLDIFFLARIHIKNEDLREKSDLFCELE</sequence>
<protein>
    <submittedName>
        <fullName evidence="2">Uncharacterized protein</fullName>
    </submittedName>
</protein>
<dbReference type="AlphaFoldDB" id="A0A0W4ZQF0"/>
<dbReference type="Proteomes" id="UP000054454">
    <property type="component" value="Unassembled WGS sequence"/>
</dbReference>
<evidence type="ECO:0000313" key="2">
    <source>
        <dbReference type="EMBL" id="KTW30606.1"/>
    </source>
</evidence>
<dbReference type="VEuPathDB" id="FungiDB:T552_04064"/>
<keyword evidence="1" id="KW-0472">Membrane</keyword>
<keyword evidence="3" id="KW-1185">Reference proteome</keyword>
<accession>A0A0W4ZQF0</accession>
<evidence type="ECO:0000256" key="1">
    <source>
        <dbReference type="SAM" id="Phobius"/>
    </source>
</evidence>
<comment type="caution">
    <text evidence="2">The sequence shown here is derived from an EMBL/GenBank/DDBJ whole genome shotgun (WGS) entry which is preliminary data.</text>
</comment>
<dbReference type="RefSeq" id="XP_018227202.1">
    <property type="nucleotide sequence ID" value="XM_018372115.1"/>
</dbReference>
<feature type="transmembrane region" description="Helical" evidence="1">
    <location>
        <begin position="56"/>
        <end position="82"/>
    </location>
</feature>
<dbReference type="EMBL" id="LFVZ01000002">
    <property type="protein sequence ID" value="KTW30606.1"/>
    <property type="molecule type" value="Genomic_DNA"/>
</dbReference>
<keyword evidence="1" id="KW-1133">Transmembrane helix</keyword>